<evidence type="ECO:0000313" key="1">
    <source>
        <dbReference type="EMBL" id="MFD1701687.1"/>
    </source>
</evidence>
<dbReference type="EMBL" id="JBHUER010000001">
    <property type="protein sequence ID" value="MFD1701687.1"/>
    <property type="molecule type" value="Genomic_DNA"/>
</dbReference>
<organism evidence="1 2">
    <name type="scientific">Methylopila henanensis</name>
    <dbReference type="NCBI Taxonomy" id="873516"/>
    <lineage>
        <taxon>Bacteria</taxon>
        <taxon>Pseudomonadati</taxon>
        <taxon>Pseudomonadota</taxon>
        <taxon>Alphaproteobacteria</taxon>
        <taxon>Hyphomicrobiales</taxon>
        <taxon>Methylopilaceae</taxon>
        <taxon>Methylopila</taxon>
    </lineage>
</organism>
<gene>
    <name evidence="1" type="ORF">ACFSCV_01595</name>
</gene>
<comment type="caution">
    <text evidence="1">The sequence shown here is derived from an EMBL/GenBank/DDBJ whole genome shotgun (WGS) entry which is preliminary data.</text>
</comment>
<dbReference type="Proteomes" id="UP001597308">
    <property type="component" value="Unassembled WGS sequence"/>
</dbReference>
<accession>A0ABW4K0S1</accession>
<proteinExistence type="predicted"/>
<protein>
    <submittedName>
        <fullName evidence="1">Uncharacterized protein</fullName>
    </submittedName>
</protein>
<dbReference type="RefSeq" id="WP_378796337.1">
    <property type="nucleotide sequence ID" value="NZ_JBHUER010000001.1"/>
</dbReference>
<keyword evidence="2" id="KW-1185">Reference proteome</keyword>
<name>A0ABW4K0S1_9HYPH</name>
<reference evidence="2" key="1">
    <citation type="journal article" date="2019" name="Int. J. Syst. Evol. Microbiol.">
        <title>The Global Catalogue of Microorganisms (GCM) 10K type strain sequencing project: providing services to taxonomists for standard genome sequencing and annotation.</title>
        <authorList>
            <consortium name="The Broad Institute Genomics Platform"/>
            <consortium name="The Broad Institute Genome Sequencing Center for Infectious Disease"/>
            <person name="Wu L."/>
            <person name="Ma J."/>
        </authorList>
    </citation>
    <scope>NUCLEOTIDE SEQUENCE [LARGE SCALE GENOMIC DNA]</scope>
    <source>
        <strain evidence="2">KCTC 23707</strain>
    </source>
</reference>
<sequence length="55" mass="6532">MLGRILKTVANEFLRNRARRTGSGPRRLPPTSMREVQTRTINHVIRTVLNRFMRR</sequence>
<evidence type="ECO:0000313" key="2">
    <source>
        <dbReference type="Proteomes" id="UP001597308"/>
    </source>
</evidence>